<dbReference type="Proteomes" id="UP001152531">
    <property type="component" value="Unassembled WGS sequence"/>
</dbReference>
<keyword evidence="2" id="KW-1185">Reference proteome</keyword>
<sequence length="585" mass="66993">MNQSLPLEIIEQIFQYLPIPTDELLGKGDGGMAKWKELQDKEFVISSIPNHSEYFDQLESKEFSKIIQYNHTSFESLVDCYQHPPYFPSGMLLTVSARDLIHVLKYKVVKDNFRIAILETLRPQEAVLFKEIFARLDIYYLKVTYADCLSYLGVSGLEQFSFEASDDPSILNRFPIKRLGVPYNNWGFPIRGPLLSNLEDLFVNLEGYEPGPVKLDLRHLNLQAFQIFASRGTTPPESIELLLPECLEELSINAKVGTLVTNFPKGLKSFVTRDYDKLDISKLPVSLEKLDFTPNSGSFSRLSHLKELLITSAKKVIITDLPPSLEVLSITHPIQMNVDFTKLPNLRSFHIKGGNFHQIFPNFVAPPGSYDNRLCFIEQNELYSVPFHENLSYMCIKQITDPLLTVCYPQSLRLLQFRGCDDVKCIRFLPPNLKGLKIFYADTTEGDFELPPTLEFLDLTDSVVDEFYYGSLKHLFLHSTRLCQGDLTNDLVTLSFIEAGDVEFPARLDLSKTRLSKFTYKRGVDTSNPLVRMMVQFGMEVDDPDNPKFRVILPSTTRLLDLGEQGRDSFRFNKSRVKKKLLREI</sequence>
<organism evidence="1 2">
    <name type="scientific">[Candida] jaroonii</name>
    <dbReference type="NCBI Taxonomy" id="467808"/>
    <lineage>
        <taxon>Eukaryota</taxon>
        <taxon>Fungi</taxon>
        <taxon>Dikarya</taxon>
        <taxon>Ascomycota</taxon>
        <taxon>Saccharomycotina</taxon>
        <taxon>Pichiomycetes</taxon>
        <taxon>Debaryomycetaceae</taxon>
        <taxon>Yamadazyma</taxon>
    </lineage>
</organism>
<name>A0ACA9Y7N8_9ASCO</name>
<gene>
    <name evidence="1" type="ORF">CLIB1444_04S05578</name>
</gene>
<dbReference type="EMBL" id="CALSDN010000004">
    <property type="protein sequence ID" value="CAH6720683.1"/>
    <property type="molecule type" value="Genomic_DNA"/>
</dbReference>
<evidence type="ECO:0000313" key="1">
    <source>
        <dbReference type="EMBL" id="CAH6720683.1"/>
    </source>
</evidence>
<protein>
    <submittedName>
        <fullName evidence="1">Uncharacterized protein</fullName>
    </submittedName>
</protein>
<proteinExistence type="predicted"/>
<evidence type="ECO:0000313" key="2">
    <source>
        <dbReference type="Proteomes" id="UP001152531"/>
    </source>
</evidence>
<reference evidence="1" key="1">
    <citation type="submission" date="2022-06" db="EMBL/GenBank/DDBJ databases">
        <authorList>
            <person name="Legras J.-L."/>
            <person name="Devillers H."/>
            <person name="Grondin C."/>
        </authorList>
    </citation>
    <scope>NUCLEOTIDE SEQUENCE</scope>
    <source>
        <strain evidence="1">CLIB 1444</strain>
    </source>
</reference>
<comment type="caution">
    <text evidence="1">The sequence shown here is derived from an EMBL/GenBank/DDBJ whole genome shotgun (WGS) entry which is preliminary data.</text>
</comment>
<accession>A0ACA9Y7N8</accession>